<dbReference type="InterPro" id="IPR030855">
    <property type="entry name" value="Bifunct_BirA"/>
</dbReference>
<evidence type="ECO:0000256" key="1">
    <source>
        <dbReference type="ARBA" id="ARBA00022598"/>
    </source>
</evidence>
<keyword evidence="6" id="KW-0804">Transcription</keyword>
<dbReference type="Gene3D" id="1.10.10.10">
    <property type="entry name" value="Winged helix-like DNA-binding domain superfamily/Winged helix DNA-binding domain"/>
    <property type="match status" value="1"/>
</dbReference>
<dbReference type="SUPFAM" id="SSF50037">
    <property type="entry name" value="C-terminal domain of transcriptional repressors"/>
    <property type="match status" value="1"/>
</dbReference>
<dbReference type="HAMAP" id="MF_00978">
    <property type="entry name" value="Bifunct_BirA"/>
    <property type="match status" value="1"/>
</dbReference>
<comment type="caution">
    <text evidence="8">The sequence shown here is derived from an EMBL/GenBank/DDBJ whole genome shotgun (WGS) entry which is preliminary data.</text>
</comment>
<dbReference type="InterPro" id="IPR036390">
    <property type="entry name" value="WH_DNA-bd_sf"/>
</dbReference>
<dbReference type="NCBIfam" id="TIGR00121">
    <property type="entry name" value="birA_ligase"/>
    <property type="match status" value="1"/>
</dbReference>
<reference evidence="8 9" key="2">
    <citation type="submission" date="2023-12" db="EMBL/GenBank/DDBJ databases">
        <authorList>
            <consortium name="Cladostephus spongiosus"/>
            <person name="Lorente B."/>
            <person name="Cabral C."/>
            <person name="Frias J."/>
            <person name="Faria J."/>
            <person name="Toubarro D."/>
        </authorList>
    </citation>
    <scope>NUCLEOTIDE SEQUENCE [LARGE SCALE GENOMIC DNA]</scope>
    <source>
        <strain evidence="8 9">ZMCS4</strain>
    </source>
</reference>
<gene>
    <name evidence="6 8" type="primary">birA</name>
    <name evidence="8" type="ORF">SNR37_003904</name>
</gene>
<organism evidence="8 9">
    <name type="scientific">Agarivorans aestuarii</name>
    <dbReference type="NCBI Taxonomy" id="1563703"/>
    <lineage>
        <taxon>Bacteria</taxon>
        <taxon>Pseudomonadati</taxon>
        <taxon>Pseudomonadota</taxon>
        <taxon>Gammaproteobacteria</taxon>
        <taxon>Alteromonadales</taxon>
        <taxon>Alteromonadaceae</taxon>
        <taxon>Agarivorans</taxon>
    </lineage>
</organism>
<dbReference type="GO" id="GO:0004077">
    <property type="term" value="F:biotin--[biotin carboxyl-carrier protein] ligase activity"/>
    <property type="evidence" value="ECO:0007669"/>
    <property type="project" value="UniProtKB-EC"/>
</dbReference>
<feature type="binding site" evidence="6">
    <location>
        <position position="182"/>
    </location>
    <ligand>
        <name>biotin</name>
        <dbReference type="ChEBI" id="CHEBI:57586"/>
    </ligand>
</feature>
<dbReference type="Pfam" id="PF08279">
    <property type="entry name" value="HTH_11"/>
    <property type="match status" value="1"/>
</dbReference>
<feature type="DNA-binding region" description="H-T-H motif" evidence="6">
    <location>
        <begin position="21"/>
        <end position="40"/>
    </location>
</feature>
<feature type="binding site" evidence="6">
    <location>
        <begin position="88"/>
        <end position="90"/>
    </location>
    <ligand>
        <name>biotin</name>
        <dbReference type="ChEBI" id="CHEBI:57586"/>
    </ligand>
</feature>
<keyword evidence="2 6" id="KW-0547">Nucleotide-binding</keyword>
<evidence type="ECO:0000256" key="3">
    <source>
        <dbReference type="ARBA" id="ARBA00022840"/>
    </source>
</evidence>
<dbReference type="CDD" id="cd00600">
    <property type="entry name" value="Sm_like"/>
    <property type="match status" value="1"/>
</dbReference>
<dbReference type="InterPro" id="IPR003142">
    <property type="entry name" value="BPL_C"/>
</dbReference>
<dbReference type="EC" id="6.3.4.15" evidence="6"/>
<dbReference type="Gene3D" id="2.30.30.100">
    <property type="match status" value="1"/>
</dbReference>
<proteinExistence type="inferred from homology"/>
<dbReference type="SUPFAM" id="SSF46785">
    <property type="entry name" value="Winged helix' DNA-binding domain"/>
    <property type="match status" value="1"/>
</dbReference>
<dbReference type="NCBIfam" id="NF008847">
    <property type="entry name" value="PRK11886.1-2"/>
    <property type="match status" value="1"/>
</dbReference>
<keyword evidence="1 6" id="KW-0436">Ligase</keyword>
<dbReference type="PANTHER" id="PTHR12835">
    <property type="entry name" value="BIOTIN PROTEIN LIGASE"/>
    <property type="match status" value="1"/>
</dbReference>
<keyword evidence="4 6" id="KW-0092">Biotin</keyword>
<dbReference type="RefSeq" id="WP_329775578.1">
    <property type="nucleotide sequence ID" value="NZ_JAYDYW010000008.1"/>
</dbReference>
<keyword evidence="9" id="KW-1185">Reference proteome</keyword>
<dbReference type="InterPro" id="IPR036388">
    <property type="entry name" value="WH-like_DNA-bd_sf"/>
</dbReference>
<feature type="domain" description="BPL/LPL catalytic" evidence="7">
    <location>
        <begin position="68"/>
        <end position="254"/>
    </location>
</feature>
<dbReference type="Proteomes" id="UP001310248">
    <property type="component" value="Unassembled WGS sequence"/>
</dbReference>
<dbReference type="Pfam" id="PF02237">
    <property type="entry name" value="BPL_C"/>
    <property type="match status" value="1"/>
</dbReference>
<dbReference type="InterPro" id="IPR013196">
    <property type="entry name" value="HTH_11"/>
</dbReference>
<evidence type="ECO:0000256" key="5">
    <source>
        <dbReference type="ARBA" id="ARBA00047846"/>
    </source>
</evidence>
<dbReference type="InterPro" id="IPR004143">
    <property type="entry name" value="BPL_LPL_catalytic"/>
</dbReference>
<evidence type="ECO:0000256" key="2">
    <source>
        <dbReference type="ARBA" id="ARBA00022741"/>
    </source>
</evidence>
<comment type="catalytic activity">
    <reaction evidence="5 6">
        <text>biotin + L-lysyl-[protein] + ATP = N(6)-biotinyl-L-lysyl-[protein] + AMP + diphosphate + H(+)</text>
        <dbReference type="Rhea" id="RHEA:11756"/>
        <dbReference type="Rhea" id="RHEA-COMP:9752"/>
        <dbReference type="Rhea" id="RHEA-COMP:10505"/>
        <dbReference type="ChEBI" id="CHEBI:15378"/>
        <dbReference type="ChEBI" id="CHEBI:29969"/>
        <dbReference type="ChEBI" id="CHEBI:30616"/>
        <dbReference type="ChEBI" id="CHEBI:33019"/>
        <dbReference type="ChEBI" id="CHEBI:57586"/>
        <dbReference type="ChEBI" id="CHEBI:83144"/>
        <dbReference type="ChEBI" id="CHEBI:456215"/>
        <dbReference type="EC" id="6.3.4.15"/>
    </reaction>
</comment>
<dbReference type="SUPFAM" id="SSF55681">
    <property type="entry name" value="Class II aaRS and biotin synthetases"/>
    <property type="match status" value="1"/>
</dbReference>
<comment type="function">
    <text evidence="6">Acts both as a biotin--[acetyl-CoA-carboxylase] ligase and a biotin-operon repressor. In the presence of ATP, BirA activates biotin to form the BirA-biotinyl-5'-adenylate (BirA-bio-5'-AMP or holoBirA) complex. HoloBirA can either transfer the biotinyl moiety to the biotin carboxyl carrier protein (BCCP) subunit of acetyl-CoA carboxylase, or bind to the biotin operator site and inhibit transcription of the operon.</text>
</comment>
<dbReference type="CDD" id="cd16442">
    <property type="entry name" value="BPL"/>
    <property type="match status" value="1"/>
</dbReference>
<evidence type="ECO:0000313" key="8">
    <source>
        <dbReference type="EMBL" id="MEE1674461.1"/>
    </source>
</evidence>
<feature type="binding site" evidence="6">
    <location>
        <begin position="115"/>
        <end position="117"/>
    </location>
    <ligand>
        <name>biotin</name>
        <dbReference type="ChEBI" id="CHEBI:57586"/>
    </ligand>
</feature>
<dbReference type="InterPro" id="IPR045864">
    <property type="entry name" value="aa-tRNA-synth_II/BPL/LPL"/>
</dbReference>
<dbReference type="InterPro" id="IPR008988">
    <property type="entry name" value="Transcriptional_repressor_C"/>
</dbReference>
<accession>A0ABU7G555</accession>
<sequence length="320" mass="35091">MKQNKPYQLIGSLSSGDFYSGENLAQQLEVSRTTVASYIKQYTALGLDIYSVKGKGYRLAEPLSLLDAKALEKSLPCNKPLVFDQVDSTNAWLMDNIDAVEHGQVVFAEYQSAGRGRRGRVWQTPYAGQLCMSLLWRLQDGIEAAMGLSLAVGLAIVEALEKAGFEGLGLKWPNDIYLAGKKLGGVLIELLGHANSEVSLVVGLGVNVRVASLQAEQIDQAFAQLETNAKSPVNRTELAVAIVESLNQMFEIFSLQGFAALQQRWNRYDVFSNKNVSLRFSEDRQLKGKAKGVDQQGQLLLEIDGQQQAFMAGEVSLRGQ</sequence>
<evidence type="ECO:0000256" key="6">
    <source>
        <dbReference type="HAMAP-Rule" id="MF_00978"/>
    </source>
</evidence>
<protein>
    <recommendedName>
        <fullName evidence="6">Bifunctional ligase/repressor BirA</fullName>
    </recommendedName>
    <alternativeName>
        <fullName evidence="6">Biotin operon repressor</fullName>
    </alternativeName>
    <alternativeName>
        <fullName evidence="6">Biotin--[acetyl-CoA-carboxylase] ligase</fullName>
        <ecNumber evidence="6">6.3.4.15</ecNumber>
    </alternativeName>
    <alternativeName>
        <fullName evidence="6">Biotin--protein ligase</fullName>
    </alternativeName>
    <alternativeName>
        <fullName evidence="6">Biotin-[acetyl-CoA carboxylase] synthetase</fullName>
    </alternativeName>
</protein>
<name>A0ABU7G555_9ALTE</name>
<keyword evidence="6" id="KW-0678">Repressor</keyword>
<keyword evidence="6" id="KW-0805">Transcription regulation</keyword>
<feature type="binding site" evidence="6">
    <location>
        <position position="111"/>
    </location>
    <ligand>
        <name>biotin</name>
        <dbReference type="ChEBI" id="CHEBI:57586"/>
    </ligand>
</feature>
<dbReference type="Pfam" id="PF03099">
    <property type="entry name" value="BPL_LplA_LipB"/>
    <property type="match status" value="1"/>
</dbReference>
<comment type="similarity">
    <text evidence="6">Belongs to the biotin--protein ligase family.</text>
</comment>
<reference evidence="9" key="1">
    <citation type="submission" date="2023-07" db="EMBL/GenBank/DDBJ databases">
        <title>Draft genome sequence of Agarivorans aestuarii strain ZMCS4, a CAZymes producing bacteria isolated from the marine brown algae Clodostephus spongiosus.</title>
        <authorList>
            <person name="Lorente B."/>
            <person name="Cabral C."/>
            <person name="Frias J."/>
            <person name="Faria J."/>
            <person name="Toubarro D."/>
        </authorList>
    </citation>
    <scope>NUCLEOTIDE SEQUENCE [LARGE SCALE GENOMIC DNA]</scope>
    <source>
        <strain evidence="9">ZMCS4</strain>
    </source>
</reference>
<keyword evidence="3 6" id="KW-0067">ATP-binding</keyword>
<dbReference type="Gene3D" id="3.30.930.10">
    <property type="entry name" value="Bira Bifunctional Protein, Domain 2"/>
    <property type="match status" value="1"/>
</dbReference>
<keyword evidence="6" id="KW-0238">DNA-binding</keyword>
<evidence type="ECO:0000259" key="7">
    <source>
        <dbReference type="PROSITE" id="PS51733"/>
    </source>
</evidence>
<evidence type="ECO:0000313" key="9">
    <source>
        <dbReference type="Proteomes" id="UP001310248"/>
    </source>
</evidence>
<dbReference type="PANTHER" id="PTHR12835:SF5">
    <property type="entry name" value="BIOTIN--PROTEIN LIGASE"/>
    <property type="match status" value="1"/>
</dbReference>
<dbReference type="EMBL" id="JAYDYW010000008">
    <property type="protein sequence ID" value="MEE1674461.1"/>
    <property type="molecule type" value="Genomic_DNA"/>
</dbReference>
<dbReference type="InterPro" id="IPR004408">
    <property type="entry name" value="Biotin_CoA_COase_ligase"/>
</dbReference>
<dbReference type="PROSITE" id="PS51733">
    <property type="entry name" value="BPL_LPL_CATALYTIC"/>
    <property type="match status" value="1"/>
</dbReference>
<evidence type="ECO:0000256" key="4">
    <source>
        <dbReference type="ARBA" id="ARBA00023267"/>
    </source>
</evidence>